<accession>A0A0F9SDE7</accession>
<evidence type="ECO:0008006" key="2">
    <source>
        <dbReference type="Google" id="ProtNLM"/>
    </source>
</evidence>
<protein>
    <recommendedName>
        <fullName evidence="2">Deoxynucleotide monophosphate kinase</fullName>
    </recommendedName>
</protein>
<dbReference type="SUPFAM" id="SSF52540">
    <property type="entry name" value="P-loop containing nucleoside triphosphate hydrolases"/>
    <property type="match status" value="1"/>
</dbReference>
<reference evidence="1" key="1">
    <citation type="journal article" date="2015" name="Nature">
        <title>Complex archaea that bridge the gap between prokaryotes and eukaryotes.</title>
        <authorList>
            <person name="Spang A."/>
            <person name="Saw J.H."/>
            <person name="Jorgensen S.L."/>
            <person name="Zaremba-Niedzwiedzka K."/>
            <person name="Martijn J."/>
            <person name="Lind A.E."/>
            <person name="van Eijk R."/>
            <person name="Schleper C."/>
            <person name="Guy L."/>
            <person name="Ettema T.J."/>
        </authorList>
    </citation>
    <scope>NUCLEOTIDE SEQUENCE</scope>
</reference>
<dbReference type="InterPro" id="IPR027417">
    <property type="entry name" value="P-loop_NTPase"/>
</dbReference>
<evidence type="ECO:0000313" key="1">
    <source>
        <dbReference type="EMBL" id="KKN60312.1"/>
    </source>
</evidence>
<organism evidence="1">
    <name type="scientific">marine sediment metagenome</name>
    <dbReference type="NCBI Taxonomy" id="412755"/>
    <lineage>
        <taxon>unclassified sequences</taxon>
        <taxon>metagenomes</taxon>
        <taxon>ecological metagenomes</taxon>
    </lineage>
</organism>
<name>A0A0F9SDE7_9ZZZZ</name>
<sequence length="230" mass="26068">MGILIGVSGSAGVGKDTVANHFVDKFGLLKISFADPLKRICRDVFDFSDKALWGPSEERSKPDSRYKRLGDDDLAREIDKEIFPNIDYGPKFLTPRYALQKIGTEFGRNCYPNIWVEYALRLARTALANPAQYDYNYKYGLVPADRKKNPIQGVVFADCRFKNELDLIKENGGILIRIKRHEAGLSGEAGMHPSEKEQRGIPDSAFDYIIENYGTLKDLESSVLDLYDRF</sequence>
<dbReference type="CDD" id="cd02019">
    <property type="entry name" value="NK"/>
    <property type="match status" value="1"/>
</dbReference>
<dbReference type="EMBL" id="LAZR01000700">
    <property type="protein sequence ID" value="KKN60312.1"/>
    <property type="molecule type" value="Genomic_DNA"/>
</dbReference>
<dbReference type="AlphaFoldDB" id="A0A0F9SDE7"/>
<gene>
    <name evidence="1" type="ORF">LCGC14_0533620</name>
</gene>
<dbReference type="Gene3D" id="3.40.50.300">
    <property type="entry name" value="P-loop containing nucleotide triphosphate hydrolases"/>
    <property type="match status" value="1"/>
</dbReference>
<comment type="caution">
    <text evidence="1">The sequence shown here is derived from an EMBL/GenBank/DDBJ whole genome shotgun (WGS) entry which is preliminary data.</text>
</comment>
<proteinExistence type="predicted"/>